<evidence type="ECO:0000313" key="6">
    <source>
        <dbReference type="EMBL" id="ELZ99981.1"/>
    </source>
</evidence>
<dbReference type="InterPro" id="IPR013762">
    <property type="entry name" value="Integrase-like_cat_sf"/>
</dbReference>
<keyword evidence="1" id="KW-0229">DNA integration</keyword>
<feature type="region of interest" description="Disordered" evidence="4">
    <location>
        <begin position="1"/>
        <end position="35"/>
    </location>
</feature>
<gene>
    <name evidence="6" type="ORF">C439_11618</name>
</gene>
<dbReference type="GO" id="GO:0003677">
    <property type="term" value="F:DNA binding"/>
    <property type="evidence" value="ECO:0007669"/>
    <property type="project" value="UniProtKB-KW"/>
</dbReference>
<dbReference type="PANTHER" id="PTHR30349">
    <property type="entry name" value="PHAGE INTEGRASE-RELATED"/>
    <property type="match status" value="1"/>
</dbReference>
<evidence type="ECO:0000259" key="5">
    <source>
        <dbReference type="PROSITE" id="PS51898"/>
    </source>
</evidence>
<dbReference type="GO" id="GO:0015074">
    <property type="term" value="P:DNA integration"/>
    <property type="evidence" value="ECO:0007669"/>
    <property type="project" value="UniProtKB-KW"/>
</dbReference>
<dbReference type="InterPro" id="IPR010998">
    <property type="entry name" value="Integrase_recombinase_N"/>
</dbReference>
<dbReference type="Gene3D" id="1.10.150.130">
    <property type="match status" value="1"/>
</dbReference>
<dbReference type="InterPro" id="IPR002104">
    <property type="entry name" value="Integrase_catalytic"/>
</dbReference>
<dbReference type="GO" id="GO:0006310">
    <property type="term" value="P:DNA recombination"/>
    <property type="evidence" value="ECO:0007669"/>
    <property type="project" value="UniProtKB-KW"/>
</dbReference>
<dbReference type="Gene3D" id="1.10.443.10">
    <property type="entry name" value="Intergrase catalytic core"/>
    <property type="match status" value="1"/>
</dbReference>
<evidence type="ECO:0000256" key="2">
    <source>
        <dbReference type="ARBA" id="ARBA00023125"/>
    </source>
</evidence>
<dbReference type="CDD" id="cd00397">
    <property type="entry name" value="DNA_BRE_C"/>
    <property type="match status" value="1"/>
</dbReference>
<keyword evidence="7" id="KW-1185">Reference proteome</keyword>
<evidence type="ECO:0000256" key="3">
    <source>
        <dbReference type="ARBA" id="ARBA00023172"/>
    </source>
</evidence>
<reference evidence="6 7" key="1">
    <citation type="journal article" date="2014" name="PLoS Genet.">
        <title>Phylogenetically driven sequencing of extremely halophilic archaea reveals strategies for static and dynamic osmo-response.</title>
        <authorList>
            <person name="Becker E.A."/>
            <person name="Seitzer P.M."/>
            <person name="Tritt A."/>
            <person name="Larsen D."/>
            <person name="Krusor M."/>
            <person name="Yao A.I."/>
            <person name="Wu D."/>
            <person name="Madern D."/>
            <person name="Eisen J.A."/>
            <person name="Darling A.E."/>
            <person name="Facciotti M.T."/>
        </authorList>
    </citation>
    <scope>NUCLEOTIDE SEQUENCE [LARGE SCALE GENOMIC DNA]</scope>
    <source>
        <strain evidence="7">ATCC 33500 / DSM 1411 / JCM 8866 / NBRC 14739 / NCIMB 2177 / R-4</strain>
    </source>
</reference>
<dbReference type="InterPro" id="IPR011010">
    <property type="entry name" value="DNA_brk_join_enz"/>
</dbReference>
<dbReference type="PaxDb" id="523841-HFX_1967"/>
<dbReference type="EMBL" id="AOLO01000009">
    <property type="protein sequence ID" value="ELZ99981.1"/>
    <property type="molecule type" value="Genomic_DNA"/>
</dbReference>
<dbReference type="AlphaFoldDB" id="M0IT14"/>
<dbReference type="Pfam" id="PF00589">
    <property type="entry name" value="Phage_integrase"/>
    <property type="match status" value="1"/>
</dbReference>
<proteinExistence type="predicted"/>
<name>M0IT14_HALMT</name>
<feature type="domain" description="Tyr recombinase" evidence="5">
    <location>
        <begin position="195"/>
        <end position="398"/>
    </location>
</feature>
<dbReference type="SUPFAM" id="SSF56349">
    <property type="entry name" value="DNA breaking-rejoining enzymes"/>
    <property type="match status" value="1"/>
</dbReference>
<evidence type="ECO:0000313" key="7">
    <source>
        <dbReference type="Proteomes" id="UP000011603"/>
    </source>
</evidence>
<sequence>MGMNRDDPLDNIPASSSEETPNLPPARKPVEFSSPLVSKRSKEDLEKFGVNMLGDYYDFKEEVLSWLANYGKHPEKGEGLAESTLQSTHYKLETVFRWLWDYEQKYTTDLTPEKADRFIHLLNMSDGMIDSSVLHHLKVIKRYFKFHNHVHGTDYDWNPDVELSQSNGDERDYLHRRAFKALYKAALDFGTVKSYHSSSMTPEERDRIKTYLARRDGVPKDEIGPEEFKAANSWKVPSLLAVTLDTGLRPIEAGRATVDWVNLEAHELNIPKDESTKNEAHWNCTLKNRTVKVLRRWLNERATYDKYQDRDELWLTKKATPYSSKSCNYLLTRLIEEGDVPIPEHKEITWYSIRHGVATHWANHVGPHHAKEQLRHKSVTTTMKYLHSDTEMRSTAVEQIW</sequence>
<dbReference type="PROSITE" id="PS51898">
    <property type="entry name" value="TYR_RECOMBINASE"/>
    <property type="match status" value="1"/>
</dbReference>
<accession>M0IT14</accession>
<organism evidence="6 7">
    <name type="scientific">Haloferax mediterranei (strain ATCC 33500 / DSM 1411 / JCM 8866 / NBRC 14739 / NCIMB 2177 / R-4)</name>
    <name type="common">Halobacterium mediterranei</name>
    <dbReference type="NCBI Taxonomy" id="523841"/>
    <lineage>
        <taxon>Archaea</taxon>
        <taxon>Methanobacteriati</taxon>
        <taxon>Methanobacteriota</taxon>
        <taxon>Stenosarchaea group</taxon>
        <taxon>Halobacteria</taxon>
        <taxon>Halobacteriales</taxon>
        <taxon>Haloferacaceae</taxon>
        <taxon>Haloferax</taxon>
    </lineage>
</organism>
<protein>
    <submittedName>
        <fullName evidence="6">Phage integrase</fullName>
    </submittedName>
</protein>
<comment type="caution">
    <text evidence="6">The sequence shown here is derived from an EMBL/GenBank/DDBJ whole genome shotgun (WGS) entry which is preliminary data.</text>
</comment>
<keyword evidence="3" id="KW-0233">DNA recombination</keyword>
<dbReference type="PATRIC" id="fig|523841.21.peg.2347"/>
<evidence type="ECO:0000256" key="4">
    <source>
        <dbReference type="SAM" id="MobiDB-lite"/>
    </source>
</evidence>
<evidence type="ECO:0000256" key="1">
    <source>
        <dbReference type="ARBA" id="ARBA00022908"/>
    </source>
</evidence>
<dbReference type="PANTHER" id="PTHR30349:SF41">
    <property type="entry name" value="INTEGRASE_RECOMBINASE PROTEIN MJ0367-RELATED"/>
    <property type="match status" value="1"/>
</dbReference>
<dbReference type="InterPro" id="IPR050090">
    <property type="entry name" value="Tyrosine_recombinase_XerCD"/>
</dbReference>
<keyword evidence="2" id="KW-0238">DNA-binding</keyword>
<dbReference type="Proteomes" id="UP000011603">
    <property type="component" value="Unassembled WGS sequence"/>
</dbReference>